<keyword evidence="3" id="KW-1185">Reference proteome</keyword>
<comment type="caution">
    <text evidence="2">The sequence shown here is derived from an EMBL/GenBank/DDBJ whole genome shotgun (WGS) entry which is preliminary data.</text>
</comment>
<dbReference type="EMBL" id="JARAOO010000012">
    <property type="protein sequence ID" value="KAJ7948924.1"/>
    <property type="molecule type" value="Genomic_DNA"/>
</dbReference>
<gene>
    <name evidence="2" type="ORF">O6P43_029338</name>
</gene>
<evidence type="ECO:0000313" key="2">
    <source>
        <dbReference type="EMBL" id="KAJ7948924.1"/>
    </source>
</evidence>
<protein>
    <submittedName>
        <fullName evidence="2">Cytochrome P450</fullName>
    </submittedName>
</protein>
<feature type="region of interest" description="Disordered" evidence="1">
    <location>
        <begin position="42"/>
        <end position="67"/>
    </location>
</feature>
<name>A0AAD7KZR9_QUISA</name>
<evidence type="ECO:0000256" key="1">
    <source>
        <dbReference type="SAM" id="MobiDB-lite"/>
    </source>
</evidence>
<reference evidence="2" key="1">
    <citation type="journal article" date="2023" name="Science">
        <title>Elucidation of the pathway for biosynthesis of saponin adjuvants from the soapbark tree.</title>
        <authorList>
            <person name="Reed J."/>
            <person name="Orme A."/>
            <person name="El-Demerdash A."/>
            <person name="Owen C."/>
            <person name="Martin L.B.B."/>
            <person name="Misra R.C."/>
            <person name="Kikuchi S."/>
            <person name="Rejzek M."/>
            <person name="Martin A.C."/>
            <person name="Harkess A."/>
            <person name="Leebens-Mack J."/>
            <person name="Louveau T."/>
            <person name="Stephenson M.J."/>
            <person name="Osbourn A."/>
        </authorList>
    </citation>
    <scope>NUCLEOTIDE SEQUENCE</scope>
    <source>
        <strain evidence="2">S10</strain>
    </source>
</reference>
<sequence>MKNLPRSSKLINLPPCHPKLKIIGNLHQLGTMPHRSLRNLLTATRATDPQQNPSSHQFQRGSRDRRT</sequence>
<evidence type="ECO:0000313" key="3">
    <source>
        <dbReference type="Proteomes" id="UP001163823"/>
    </source>
</evidence>
<dbReference type="KEGG" id="qsa:O6P43_029338"/>
<dbReference type="Proteomes" id="UP001163823">
    <property type="component" value="Chromosome 12"/>
</dbReference>
<dbReference type="AlphaFoldDB" id="A0AAD7KZR9"/>
<accession>A0AAD7KZR9</accession>
<organism evidence="2 3">
    <name type="scientific">Quillaja saponaria</name>
    <name type="common">Soap bark tree</name>
    <dbReference type="NCBI Taxonomy" id="32244"/>
    <lineage>
        <taxon>Eukaryota</taxon>
        <taxon>Viridiplantae</taxon>
        <taxon>Streptophyta</taxon>
        <taxon>Embryophyta</taxon>
        <taxon>Tracheophyta</taxon>
        <taxon>Spermatophyta</taxon>
        <taxon>Magnoliopsida</taxon>
        <taxon>eudicotyledons</taxon>
        <taxon>Gunneridae</taxon>
        <taxon>Pentapetalae</taxon>
        <taxon>rosids</taxon>
        <taxon>fabids</taxon>
        <taxon>Fabales</taxon>
        <taxon>Quillajaceae</taxon>
        <taxon>Quillaja</taxon>
    </lineage>
</organism>
<proteinExistence type="predicted"/>
<feature type="compositionally biased region" description="Polar residues" evidence="1">
    <location>
        <begin position="42"/>
        <end position="60"/>
    </location>
</feature>